<accession>A0A6G1GDS2</accession>
<dbReference type="Gene3D" id="3.20.20.80">
    <property type="entry name" value="Glycosidases"/>
    <property type="match status" value="1"/>
</dbReference>
<dbReference type="InterPro" id="IPR017853">
    <property type="entry name" value="GH"/>
</dbReference>
<sequence>NKVTSSSSVAASATSAVASSSAASSSSPSSKPSSGKGKRGIAYNDAGLTSCFSGSDHISWAYNWGNKPDGLTGLEYIPMLWGLGDKLLGWEQNAKDAIANGASAILAFNEPDHVTQSLLTPALAAAGYKKYVQEPFGGSDVRLGSPAVTNGGGSMGLTWLGKFLEACSDCQVDFAVIHWYDYASRVDNFKSHIQQAHEKTGLPIWITEFGAFGSDEEIKAFLEEVLPWLDSQDYVERYAYFMAKDGFLTKGTELSTYGHTFATYS</sequence>
<dbReference type="Proteomes" id="UP000504638">
    <property type="component" value="Unplaced"/>
</dbReference>
<evidence type="ECO:0000259" key="2">
    <source>
        <dbReference type="Pfam" id="PF11790"/>
    </source>
</evidence>
<evidence type="ECO:0000256" key="1">
    <source>
        <dbReference type="SAM" id="MobiDB-lite"/>
    </source>
</evidence>
<feature type="domain" description="Asl1-like glycosyl hydrolase catalytic" evidence="2">
    <location>
        <begin position="40"/>
        <end position="259"/>
    </location>
</feature>
<dbReference type="GO" id="GO:0071966">
    <property type="term" value="P:fungal-type cell wall polysaccharide metabolic process"/>
    <property type="evidence" value="ECO:0007669"/>
    <property type="project" value="TreeGrafter"/>
</dbReference>
<evidence type="ECO:0000313" key="3">
    <source>
        <dbReference type="EMBL" id="KAF1816198.1"/>
    </source>
</evidence>
<reference evidence="5" key="3">
    <citation type="submission" date="2025-04" db="UniProtKB">
        <authorList>
            <consortium name="RefSeq"/>
        </authorList>
    </citation>
    <scope>IDENTIFICATION</scope>
    <source>
        <strain evidence="5">CBS 781.70</strain>
    </source>
</reference>
<dbReference type="GeneID" id="54416150"/>
<evidence type="ECO:0000313" key="5">
    <source>
        <dbReference type="RefSeq" id="XP_033537829.1"/>
    </source>
</evidence>
<dbReference type="OrthoDB" id="43654at2759"/>
<feature type="non-terminal residue" evidence="3">
    <location>
        <position position="1"/>
    </location>
</feature>
<dbReference type="PANTHER" id="PTHR34154:SF10">
    <property type="entry name" value="ASL1-LIKE GLYCOSYL HYDROLASE CATALYTIC DOMAIN-CONTAINING PROTEIN"/>
    <property type="match status" value="1"/>
</dbReference>
<dbReference type="EMBL" id="ML975150">
    <property type="protein sequence ID" value="KAF1816198.1"/>
    <property type="molecule type" value="Genomic_DNA"/>
</dbReference>
<dbReference type="PANTHER" id="PTHR34154">
    <property type="entry name" value="ALKALI-SENSITIVE LINKAGE PROTEIN 1"/>
    <property type="match status" value="1"/>
</dbReference>
<dbReference type="RefSeq" id="XP_033537829.1">
    <property type="nucleotide sequence ID" value="XM_033675580.1"/>
</dbReference>
<organism evidence="3">
    <name type="scientific">Eremomyces bilateralis CBS 781.70</name>
    <dbReference type="NCBI Taxonomy" id="1392243"/>
    <lineage>
        <taxon>Eukaryota</taxon>
        <taxon>Fungi</taxon>
        <taxon>Dikarya</taxon>
        <taxon>Ascomycota</taxon>
        <taxon>Pezizomycotina</taxon>
        <taxon>Dothideomycetes</taxon>
        <taxon>Dothideomycetes incertae sedis</taxon>
        <taxon>Eremomycetales</taxon>
        <taxon>Eremomycetaceae</taxon>
        <taxon>Eremomyces</taxon>
    </lineage>
</organism>
<name>A0A6G1GDS2_9PEZI</name>
<keyword evidence="4" id="KW-1185">Reference proteome</keyword>
<dbReference type="GO" id="GO:0009277">
    <property type="term" value="C:fungal-type cell wall"/>
    <property type="evidence" value="ECO:0007669"/>
    <property type="project" value="TreeGrafter"/>
</dbReference>
<feature type="region of interest" description="Disordered" evidence="1">
    <location>
        <begin position="1"/>
        <end position="39"/>
    </location>
</feature>
<reference evidence="5" key="2">
    <citation type="submission" date="2020-04" db="EMBL/GenBank/DDBJ databases">
        <authorList>
            <consortium name="NCBI Genome Project"/>
        </authorList>
    </citation>
    <scope>NUCLEOTIDE SEQUENCE</scope>
    <source>
        <strain evidence="5">CBS 781.70</strain>
    </source>
</reference>
<dbReference type="SUPFAM" id="SSF51445">
    <property type="entry name" value="(Trans)glycosidases"/>
    <property type="match status" value="1"/>
</dbReference>
<feature type="non-terminal residue" evidence="3">
    <location>
        <position position="265"/>
    </location>
</feature>
<gene>
    <name evidence="3 5" type="ORF">P152DRAFT_374387</name>
</gene>
<evidence type="ECO:0000313" key="4">
    <source>
        <dbReference type="Proteomes" id="UP000504638"/>
    </source>
</evidence>
<proteinExistence type="predicted"/>
<protein>
    <recommendedName>
        <fullName evidence="2">Asl1-like glycosyl hydrolase catalytic domain-containing protein</fullName>
    </recommendedName>
</protein>
<dbReference type="InterPro" id="IPR024655">
    <property type="entry name" value="Asl1_glyco_hydro_catalytic"/>
</dbReference>
<reference evidence="3 5" key="1">
    <citation type="submission" date="2020-01" db="EMBL/GenBank/DDBJ databases">
        <authorList>
            <consortium name="DOE Joint Genome Institute"/>
            <person name="Haridas S."/>
            <person name="Albert R."/>
            <person name="Binder M."/>
            <person name="Bloem J."/>
            <person name="Labutti K."/>
            <person name="Salamov A."/>
            <person name="Andreopoulos B."/>
            <person name="Baker S.E."/>
            <person name="Barry K."/>
            <person name="Bills G."/>
            <person name="Bluhm B.H."/>
            <person name="Cannon C."/>
            <person name="Castanera R."/>
            <person name="Culley D.E."/>
            <person name="Daum C."/>
            <person name="Ezra D."/>
            <person name="Gonzalez J.B."/>
            <person name="Henrissat B."/>
            <person name="Kuo A."/>
            <person name="Liang C."/>
            <person name="Lipzen A."/>
            <person name="Lutzoni F."/>
            <person name="Magnuson J."/>
            <person name="Mondo S."/>
            <person name="Nolan M."/>
            <person name="Ohm R."/>
            <person name="Pangilinan J."/>
            <person name="Park H.-J."/>
            <person name="Ramirez L."/>
            <person name="Alfaro M."/>
            <person name="Sun H."/>
            <person name="Tritt A."/>
            <person name="Yoshinaga Y."/>
            <person name="Zwiers L.-H."/>
            <person name="Turgeon B.G."/>
            <person name="Goodwin S.B."/>
            <person name="Spatafora J.W."/>
            <person name="Crous P.W."/>
            <person name="Grigoriev I.V."/>
        </authorList>
    </citation>
    <scope>NUCLEOTIDE SEQUENCE</scope>
    <source>
        <strain evidence="3 5">CBS 781.70</strain>
    </source>
</reference>
<dbReference type="InterPro" id="IPR053183">
    <property type="entry name" value="ASL1"/>
</dbReference>
<dbReference type="Pfam" id="PF11790">
    <property type="entry name" value="Glyco_hydro_cc"/>
    <property type="match status" value="1"/>
</dbReference>
<feature type="compositionally biased region" description="Low complexity" evidence="1">
    <location>
        <begin position="1"/>
        <end position="34"/>
    </location>
</feature>
<dbReference type="AlphaFoldDB" id="A0A6G1GDS2"/>